<organism evidence="1 2">
    <name type="scientific">Spirosoma fluviale</name>
    <dbReference type="NCBI Taxonomy" id="1597977"/>
    <lineage>
        <taxon>Bacteria</taxon>
        <taxon>Pseudomonadati</taxon>
        <taxon>Bacteroidota</taxon>
        <taxon>Cytophagia</taxon>
        <taxon>Cytophagales</taxon>
        <taxon>Cytophagaceae</taxon>
        <taxon>Spirosoma</taxon>
    </lineage>
</organism>
<reference evidence="2" key="1">
    <citation type="submission" date="2017-09" db="EMBL/GenBank/DDBJ databases">
        <authorList>
            <person name="Varghese N."/>
            <person name="Submissions S."/>
        </authorList>
    </citation>
    <scope>NUCLEOTIDE SEQUENCE [LARGE SCALE GENOMIC DNA]</scope>
    <source>
        <strain evidence="2">DSM 29961</strain>
    </source>
</reference>
<sequence length="48" mass="5692">MLWQSELISDFRTRTPDKMALCANLLFIEWEQFLKKKLNCGLIFAIQS</sequence>
<protein>
    <submittedName>
        <fullName evidence="1">Uncharacterized protein</fullName>
    </submittedName>
</protein>
<name>A0A286F6G8_9BACT</name>
<evidence type="ECO:0000313" key="2">
    <source>
        <dbReference type="Proteomes" id="UP000219452"/>
    </source>
</evidence>
<accession>A0A286F6G8</accession>
<keyword evidence="2" id="KW-1185">Reference proteome</keyword>
<dbReference type="EMBL" id="OCNH01000001">
    <property type="protein sequence ID" value="SOD78827.1"/>
    <property type="molecule type" value="Genomic_DNA"/>
</dbReference>
<proteinExistence type="predicted"/>
<dbReference type="Proteomes" id="UP000219452">
    <property type="component" value="Unassembled WGS sequence"/>
</dbReference>
<evidence type="ECO:0000313" key="1">
    <source>
        <dbReference type="EMBL" id="SOD78827.1"/>
    </source>
</evidence>
<gene>
    <name evidence="1" type="ORF">SAMN06269250_0661</name>
</gene>
<dbReference type="AlphaFoldDB" id="A0A286F6G8"/>